<protein>
    <submittedName>
        <fullName evidence="1">HAD family hydrolase</fullName>
    </submittedName>
</protein>
<dbReference type="PANTHER" id="PTHR43481">
    <property type="entry name" value="FRUCTOSE-1-PHOSPHATE PHOSPHATASE"/>
    <property type="match status" value="1"/>
</dbReference>
<keyword evidence="2" id="KW-1185">Reference proteome</keyword>
<evidence type="ECO:0000313" key="2">
    <source>
        <dbReference type="Proteomes" id="UP001596058"/>
    </source>
</evidence>
<dbReference type="Gene3D" id="1.10.150.240">
    <property type="entry name" value="Putative phosphatase, domain 2"/>
    <property type="match status" value="1"/>
</dbReference>
<sequence>MRDFPQAPTPAFLFDLDGTLIDSVYQHVVAWRQALSGMGIDLSVWRIHRRIGMSGGLFVSALLRETGLKLTREQIEELQTTHAEAYEQQAHSVQPLPGATELLGELTARGVPWAIATSGYARTARLALGMLNLPDDTPMVTRDMVRRAKPDPDLFLAGAALAQVDPAHAMVVGDSVWDLLAARRAGSLGIGLLSGGYGRDELERAGAFRVYADPANMLDRLDELGVRQSD</sequence>
<dbReference type="GO" id="GO:0016787">
    <property type="term" value="F:hydrolase activity"/>
    <property type="evidence" value="ECO:0007669"/>
    <property type="project" value="UniProtKB-KW"/>
</dbReference>
<dbReference type="EMBL" id="JBHSPA010000048">
    <property type="protein sequence ID" value="MFC5829897.1"/>
    <property type="molecule type" value="Genomic_DNA"/>
</dbReference>
<dbReference type="SUPFAM" id="SSF56784">
    <property type="entry name" value="HAD-like"/>
    <property type="match status" value="1"/>
</dbReference>
<organism evidence="1 2">
    <name type="scientific">Nonomuraea insulae</name>
    <dbReference type="NCBI Taxonomy" id="1616787"/>
    <lineage>
        <taxon>Bacteria</taxon>
        <taxon>Bacillati</taxon>
        <taxon>Actinomycetota</taxon>
        <taxon>Actinomycetes</taxon>
        <taxon>Streptosporangiales</taxon>
        <taxon>Streptosporangiaceae</taxon>
        <taxon>Nonomuraea</taxon>
    </lineage>
</organism>
<proteinExistence type="predicted"/>
<comment type="caution">
    <text evidence="1">The sequence shown here is derived from an EMBL/GenBank/DDBJ whole genome shotgun (WGS) entry which is preliminary data.</text>
</comment>
<dbReference type="NCBIfam" id="TIGR01549">
    <property type="entry name" value="HAD-SF-IA-v1"/>
    <property type="match status" value="1"/>
</dbReference>
<dbReference type="NCBIfam" id="TIGR01509">
    <property type="entry name" value="HAD-SF-IA-v3"/>
    <property type="match status" value="1"/>
</dbReference>
<dbReference type="SFLD" id="SFLDS00003">
    <property type="entry name" value="Haloacid_Dehalogenase"/>
    <property type="match status" value="1"/>
</dbReference>
<dbReference type="InterPro" id="IPR036412">
    <property type="entry name" value="HAD-like_sf"/>
</dbReference>
<keyword evidence="1" id="KW-0378">Hydrolase</keyword>
<evidence type="ECO:0000313" key="1">
    <source>
        <dbReference type="EMBL" id="MFC5829897.1"/>
    </source>
</evidence>
<dbReference type="InterPro" id="IPR006439">
    <property type="entry name" value="HAD-SF_hydro_IA"/>
</dbReference>
<dbReference type="RefSeq" id="WP_379519391.1">
    <property type="nucleotide sequence ID" value="NZ_JBHSPA010000048.1"/>
</dbReference>
<dbReference type="SFLD" id="SFLDG01135">
    <property type="entry name" value="C1.5.6:_HAD__Beta-PGM__Phospha"/>
    <property type="match status" value="1"/>
</dbReference>
<dbReference type="PANTHER" id="PTHR43481:SF4">
    <property type="entry name" value="GLYCEROL-1-PHOSPHATE PHOSPHOHYDROLASE 1-RELATED"/>
    <property type="match status" value="1"/>
</dbReference>
<dbReference type="Gene3D" id="3.40.50.1000">
    <property type="entry name" value="HAD superfamily/HAD-like"/>
    <property type="match status" value="1"/>
</dbReference>
<dbReference type="SFLD" id="SFLDG01129">
    <property type="entry name" value="C1.5:_HAD__Beta-PGM__Phosphata"/>
    <property type="match status" value="1"/>
</dbReference>
<reference evidence="2" key="1">
    <citation type="journal article" date="2019" name="Int. J. Syst. Evol. Microbiol.">
        <title>The Global Catalogue of Microorganisms (GCM) 10K type strain sequencing project: providing services to taxonomists for standard genome sequencing and annotation.</title>
        <authorList>
            <consortium name="The Broad Institute Genomics Platform"/>
            <consortium name="The Broad Institute Genome Sequencing Center for Infectious Disease"/>
            <person name="Wu L."/>
            <person name="Ma J."/>
        </authorList>
    </citation>
    <scope>NUCLEOTIDE SEQUENCE [LARGE SCALE GENOMIC DNA]</scope>
    <source>
        <strain evidence="2">CCUG 53903</strain>
    </source>
</reference>
<dbReference type="Pfam" id="PF00702">
    <property type="entry name" value="Hydrolase"/>
    <property type="match status" value="1"/>
</dbReference>
<accession>A0ABW1CXA4</accession>
<name>A0ABW1CXA4_9ACTN</name>
<dbReference type="InterPro" id="IPR023214">
    <property type="entry name" value="HAD_sf"/>
</dbReference>
<dbReference type="InterPro" id="IPR023198">
    <property type="entry name" value="PGP-like_dom2"/>
</dbReference>
<gene>
    <name evidence="1" type="ORF">ACFPZ3_39045</name>
</gene>
<dbReference type="Proteomes" id="UP001596058">
    <property type="component" value="Unassembled WGS sequence"/>
</dbReference>
<dbReference type="InterPro" id="IPR051806">
    <property type="entry name" value="HAD-like_SPP"/>
</dbReference>